<dbReference type="RefSeq" id="WP_123335579.1">
    <property type="nucleotide sequence ID" value="NZ_JALQCW010000038.1"/>
</dbReference>
<sequence>MSTLHVLSHSPFTDTRLSSCLRLLGSQDALLLCGDAVYALQPGTAAWAELAGREALALFVLEEDLQARGIELPSGAKAIDYPAYVELTLAHDKVNTWL</sequence>
<comment type="caution">
    <text evidence="1">The sequence shown here is derived from an EMBL/GenBank/DDBJ whole genome shotgun (WGS) entry which is preliminary data.</text>
</comment>
<name>A0A9X1YX65_9PSED</name>
<evidence type="ECO:0000313" key="3">
    <source>
        <dbReference type="Proteomes" id="UP001155059"/>
    </source>
</evidence>
<dbReference type="EMBL" id="JALQCW010000038">
    <property type="protein sequence ID" value="MCK9799256.1"/>
    <property type="molecule type" value="Genomic_DNA"/>
</dbReference>
<evidence type="ECO:0000313" key="1">
    <source>
        <dbReference type="EMBL" id="MCK9799256.1"/>
    </source>
</evidence>
<dbReference type="InterPro" id="IPR007215">
    <property type="entry name" value="Sulphur_relay_TusB/DsrH"/>
</dbReference>
<reference evidence="3 4" key="1">
    <citation type="journal article" date="2022" name="Int. J. Syst. Evol. Microbiol.">
        <title>Pseudomonas aegrilactucae sp. nov. and Pseudomonas morbosilactucae sp. nov., pathogens causing bacterial rot of lettuce in Japan.</title>
        <authorList>
            <person name="Sawada H."/>
            <person name="Fujikawa T."/>
            <person name="Satou M."/>
        </authorList>
    </citation>
    <scope>NUCLEOTIDE SEQUENCE [LARGE SCALE GENOMIC DNA]</scope>
    <source>
        <strain evidence="1 3">MAFF 302030</strain>
        <strain evidence="2 4">MAFF 302046</strain>
    </source>
</reference>
<organism evidence="1 3">
    <name type="scientific">Pseudomonas morbosilactucae</name>
    <dbReference type="NCBI Taxonomy" id="2938197"/>
    <lineage>
        <taxon>Bacteria</taxon>
        <taxon>Pseudomonadati</taxon>
        <taxon>Pseudomonadota</taxon>
        <taxon>Gammaproteobacteria</taxon>
        <taxon>Pseudomonadales</taxon>
        <taxon>Pseudomonadaceae</taxon>
        <taxon>Pseudomonas</taxon>
    </lineage>
</organism>
<evidence type="ECO:0000313" key="2">
    <source>
        <dbReference type="EMBL" id="MCK9817713.1"/>
    </source>
</evidence>
<dbReference type="PANTHER" id="PTHR37526:SF1">
    <property type="entry name" value="PROTEIN TUSB"/>
    <property type="match status" value="1"/>
</dbReference>
<protein>
    <submittedName>
        <fullName evidence="1">Sulfurtransferase complex subunit TusB</fullName>
    </submittedName>
</protein>
<keyword evidence="4" id="KW-1185">Reference proteome</keyword>
<evidence type="ECO:0000313" key="4">
    <source>
        <dbReference type="Proteomes" id="UP001155163"/>
    </source>
</evidence>
<proteinExistence type="predicted"/>
<dbReference type="PANTHER" id="PTHR37526">
    <property type="entry name" value="PROTEIN TUSB"/>
    <property type="match status" value="1"/>
</dbReference>
<dbReference type="SUPFAM" id="SSF75169">
    <property type="entry name" value="DsrEFH-like"/>
    <property type="match status" value="1"/>
</dbReference>
<dbReference type="Gene3D" id="3.40.1260.10">
    <property type="entry name" value="DsrEFH-like"/>
    <property type="match status" value="1"/>
</dbReference>
<dbReference type="EMBL" id="JALQCX010000061">
    <property type="protein sequence ID" value="MCK9817713.1"/>
    <property type="molecule type" value="Genomic_DNA"/>
</dbReference>
<dbReference type="Proteomes" id="UP001155059">
    <property type="component" value="Unassembled WGS sequence"/>
</dbReference>
<reference evidence="3 4" key="2">
    <citation type="journal article" date="2023" name="Plant Pathol.">
        <title>Dismantling and reorganizing Pseudomonas marginalis sensu#lato.</title>
        <authorList>
            <person name="Sawada H."/>
            <person name="Fujikawa T."/>
            <person name="Satou M."/>
        </authorList>
    </citation>
    <scope>NUCLEOTIDE SEQUENCE [LARGE SCALE GENOMIC DNA]</scope>
    <source>
        <strain evidence="1 3">MAFF 302030</strain>
        <strain evidence="2 4">MAFF 302046</strain>
    </source>
</reference>
<accession>A0A9X1YX65</accession>
<dbReference type="NCBIfam" id="TIGR03011">
    <property type="entry name" value="sulf_tusB_dsrH"/>
    <property type="match status" value="1"/>
</dbReference>
<dbReference type="Pfam" id="PF04077">
    <property type="entry name" value="DsrH"/>
    <property type="match status" value="1"/>
</dbReference>
<dbReference type="GO" id="GO:0002143">
    <property type="term" value="P:tRNA wobble position uridine thiolation"/>
    <property type="evidence" value="ECO:0007669"/>
    <property type="project" value="InterPro"/>
</dbReference>
<dbReference type="InterPro" id="IPR027396">
    <property type="entry name" value="DsrEFH-like"/>
</dbReference>
<dbReference type="GO" id="GO:1990228">
    <property type="term" value="C:sulfurtransferase complex"/>
    <property type="evidence" value="ECO:0007669"/>
    <property type="project" value="TreeGrafter"/>
</dbReference>
<gene>
    <name evidence="1" type="primary">tusB</name>
    <name evidence="1" type="ORF">M1B34_16470</name>
    <name evidence="2" type="ORF">M1B35_27165</name>
</gene>
<dbReference type="Proteomes" id="UP001155163">
    <property type="component" value="Unassembled WGS sequence"/>
</dbReference>
<dbReference type="AlphaFoldDB" id="A0A9X1YX65"/>